<feature type="region of interest" description="Disordered" evidence="1">
    <location>
        <begin position="1"/>
        <end position="24"/>
    </location>
</feature>
<sequence>MPRRHLRRLGSLGSSERQPRRPAATPCGKALAVLLRPEYPTVLNGIANLPHGFRVDVGPEQVLIDGGAGYIVGCQLPIQRVGCDEIIGNPARVVQVARPPMLTGMTDHSSTHRIELDVALACEQVALGLDEVGLVASLPQRSGAFMEVIEVAYVTAAQSLHHSRNSACGVAGRQEVEVVGHQDVGMDGDAAIARHLRQATMQKDAVALAHHDRLPVVAANDHMGRNAVDE</sequence>
<proteinExistence type="predicted"/>
<keyword evidence="3" id="KW-1185">Reference proteome</keyword>
<evidence type="ECO:0000256" key="1">
    <source>
        <dbReference type="SAM" id="MobiDB-lite"/>
    </source>
</evidence>
<organism evidence="2 3">
    <name type="scientific">Usitatibacter palustris</name>
    <dbReference type="NCBI Taxonomy" id="2732487"/>
    <lineage>
        <taxon>Bacteria</taxon>
        <taxon>Pseudomonadati</taxon>
        <taxon>Pseudomonadota</taxon>
        <taxon>Betaproteobacteria</taxon>
        <taxon>Nitrosomonadales</taxon>
        <taxon>Usitatibacteraceae</taxon>
        <taxon>Usitatibacter</taxon>
    </lineage>
</organism>
<dbReference type="Proteomes" id="UP000503096">
    <property type="component" value="Chromosome"/>
</dbReference>
<reference evidence="2 3" key="1">
    <citation type="submission" date="2020-04" db="EMBL/GenBank/DDBJ databases">
        <title>Usitatibacter rugosus gen. nov., sp. nov. and Usitatibacter palustris sp. nov., novel members of Usitatibacteraceae fam. nov. within the order Nitrosomonadales isolated from soil.</title>
        <authorList>
            <person name="Huber K.J."/>
            <person name="Neumann-Schaal M."/>
            <person name="Geppert A."/>
            <person name="Luckner M."/>
            <person name="Wanner G."/>
            <person name="Overmann J."/>
        </authorList>
    </citation>
    <scope>NUCLEOTIDE SEQUENCE [LARGE SCALE GENOMIC DNA]</scope>
    <source>
        <strain evidence="2 3">Swamp67</strain>
    </source>
</reference>
<name>A0A6M4H6I1_9PROT</name>
<dbReference type="KEGG" id="upl:DSM104440_01605"/>
<evidence type="ECO:0000313" key="3">
    <source>
        <dbReference type="Proteomes" id="UP000503096"/>
    </source>
</evidence>
<gene>
    <name evidence="2" type="ORF">DSM104440_01605</name>
</gene>
<dbReference type="InParanoid" id="A0A6M4H6I1"/>
<dbReference type="AlphaFoldDB" id="A0A6M4H6I1"/>
<accession>A0A6M4H6I1</accession>
<dbReference type="EMBL" id="CP053073">
    <property type="protein sequence ID" value="QJR14795.1"/>
    <property type="molecule type" value="Genomic_DNA"/>
</dbReference>
<protein>
    <submittedName>
        <fullName evidence="2">Uncharacterized protein</fullName>
    </submittedName>
</protein>
<evidence type="ECO:0000313" key="2">
    <source>
        <dbReference type="EMBL" id="QJR14795.1"/>
    </source>
</evidence>